<reference evidence="2 3" key="1">
    <citation type="submission" date="2013-07" db="EMBL/GenBank/DDBJ databases">
        <title>The Genome Sequence of Kwoniella mangroviensis CBS10435.</title>
        <authorList>
            <consortium name="The Broad Institute Genome Sequencing Platform"/>
            <person name="Cuomo C."/>
            <person name="Litvintseva A."/>
            <person name="Chen Y."/>
            <person name="Heitman J."/>
            <person name="Sun S."/>
            <person name="Springer D."/>
            <person name="Dromer F."/>
            <person name="Young S.K."/>
            <person name="Zeng Q."/>
            <person name="Gargeya S."/>
            <person name="Fitzgerald M."/>
            <person name="Abouelleil A."/>
            <person name="Alvarado L."/>
            <person name="Berlin A.M."/>
            <person name="Chapman S.B."/>
            <person name="Dewar J."/>
            <person name="Goldberg J."/>
            <person name="Griggs A."/>
            <person name="Gujja S."/>
            <person name="Hansen M."/>
            <person name="Howarth C."/>
            <person name="Imamovic A."/>
            <person name="Larimer J."/>
            <person name="McCowan C."/>
            <person name="Murphy C."/>
            <person name="Pearson M."/>
            <person name="Priest M."/>
            <person name="Roberts A."/>
            <person name="Saif S."/>
            <person name="Shea T."/>
            <person name="Sykes S."/>
            <person name="Wortman J."/>
            <person name="Nusbaum C."/>
            <person name="Birren B."/>
        </authorList>
    </citation>
    <scope>NUCLEOTIDE SEQUENCE [LARGE SCALE GENOMIC DNA]</scope>
    <source>
        <strain evidence="2 3">CBS 10435</strain>
    </source>
</reference>
<accession>A0A1B9IRN5</accession>
<evidence type="ECO:0000313" key="3">
    <source>
        <dbReference type="Proteomes" id="UP000092583"/>
    </source>
</evidence>
<proteinExistence type="predicted"/>
<protein>
    <submittedName>
        <fullName evidence="2">Uncharacterized protein</fullName>
    </submittedName>
</protein>
<dbReference type="STRING" id="1331196.A0A1B9IRN5"/>
<organism evidence="2 3">
    <name type="scientific">Kwoniella mangroviensis CBS 10435</name>
    <dbReference type="NCBI Taxonomy" id="1331196"/>
    <lineage>
        <taxon>Eukaryota</taxon>
        <taxon>Fungi</taxon>
        <taxon>Dikarya</taxon>
        <taxon>Basidiomycota</taxon>
        <taxon>Agaricomycotina</taxon>
        <taxon>Tremellomycetes</taxon>
        <taxon>Tremellales</taxon>
        <taxon>Cryptococcaceae</taxon>
        <taxon>Kwoniella</taxon>
    </lineage>
</organism>
<feature type="compositionally biased region" description="Polar residues" evidence="1">
    <location>
        <begin position="36"/>
        <end position="55"/>
    </location>
</feature>
<dbReference type="EMBL" id="KI669462">
    <property type="protein sequence ID" value="OCF58209.1"/>
    <property type="molecule type" value="Genomic_DNA"/>
</dbReference>
<evidence type="ECO:0000313" key="2">
    <source>
        <dbReference type="EMBL" id="OCF58209.1"/>
    </source>
</evidence>
<reference evidence="3" key="2">
    <citation type="submission" date="2013-12" db="EMBL/GenBank/DDBJ databases">
        <title>Evolution of pathogenesis and genome organization in the Tremellales.</title>
        <authorList>
            <person name="Cuomo C."/>
            <person name="Litvintseva A."/>
            <person name="Heitman J."/>
            <person name="Chen Y."/>
            <person name="Sun S."/>
            <person name="Springer D."/>
            <person name="Dromer F."/>
            <person name="Young S."/>
            <person name="Zeng Q."/>
            <person name="Chapman S."/>
            <person name="Gujja S."/>
            <person name="Saif S."/>
            <person name="Birren B."/>
        </authorList>
    </citation>
    <scope>NUCLEOTIDE SEQUENCE [LARGE SCALE GENOMIC DNA]</scope>
    <source>
        <strain evidence="3">CBS 10435</strain>
    </source>
</reference>
<dbReference type="Proteomes" id="UP000092583">
    <property type="component" value="Unassembled WGS sequence"/>
</dbReference>
<feature type="region of interest" description="Disordered" evidence="1">
    <location>
        <begin position="25"/>
        <end position="77"/>
    </location>
</feature>
<evidence type="ECO:0000256" key="1">
    <source>
        <dbReference type="SAM" id="MobiDB-lite"/>
    </source>
</evidence>
<dbReference type="AlphaFoldDB" id="A0A1B9IRN5"/>
<sequence length="403" mass="44585">MAKQDPNGPPKRAAPISASAFAFSFSTPKNKKPKVNHTNTITPLSSIPNTTQTPFNVKKEWSTPRPPNFTAQRVSRTPAKALKVEQDEHQLLDGIPKPFETPLRGASTFKPLTAFTTPQSHQIKLGGPGPSSSSKVLRPLHERIGDVTPVKGKEKEAEPESKPRFALHETLLSGKTAGDLLTKKKLTLKDEDEGLGVSPRGKRIAKWSGNGPPPPSVHLANLISSSNASLHLFYTSMQHLLYPSQRRNTSLVSSRQTTSDNIILTPLQHIENSASIRLRIVDPVQGPSHHSTMFWCEPIKWHNGSIPKRHIPVIFQPLPHECPKLGVDPRLLAMKMKDEAGKQWQVGIWAWTEVDLPLGAEKLREDEDDLELNDKEGEEDESVKSISALIVSRYLIVEQPVAS</sequence>
<keyword evidence="3" id="KW-1185">Reference proteome</keyword>
<dbReference type="OrthoDB" id="2572208at2759"/>
<name>A0A1B9IRN5_9TREE</name>
<gene>
    <name evidence="2" type="ORF">L486_04239</name>
</gene>